<name>A0AAV9VQP0_9PEZI</name>
<organism evidence="3 4">
    <name type="scientific">Arthrobotrys musiformis</name>
    <dbReference type="NCBI Taxonomy" id="47236"/>
    <lineage>
        <taxon>Eukaryota</taxon>
        <taxon>Fungi</taxon>
        <taxon>Dikarya</taxon>
        <taxon>Ascomycota</taxon>
        <taxon>Pezizomycotina</taxon>
        <taxon>Orbiliomycetes</taxon>
        <taxon>Orbiliales</taxon>
        <taxon>Orbiliaceae</taxon>
        <taxon>Arthrobotrys</taxon>
    </lineage>
</organism>
<dbReference type="Proteomes" id="UP001370758">
    <property type="component" value="Unassembled WGS sequence"/>
</dbReference>
<dbReference type="EMBL" id="JAVHJL010000012">
    <property type="protein sequence ID" value="KAK6495552.1"/>
    <property type="molecule type" value="Genomic_DNA"/>
</dbReference>
<reference evidence="3 4" key="1">
    <citation type="submission" date="2023-08" db="EMBL/GenBank/DDBJ databases">
        <authorList>
            <person name="Palmer J.M."/>
        </authorList>
    </citation>
    <scope>NUCLEOTIDE SEQUENCE [LARGE SCALE GENOMIC DNA]</scope>
    <source>
        <strain evidence="3 4">TWF481</strain>
    </source>
</reference>
<keyword evidence="4" id="KW-1185">Reference proteome</keyword>
<feature type="region of interest" description="Disordered" evidence="1">
    <location>
        <begin position="30"/>
        <end position="69"/>
    </location>
</feature>
<feature type="signal peptide" evidence="2">
    <location>
        <begin position="1"/>
        <end position="18"/>
    </location>
</feature>
<keyword evidence="2" id="KW-0732">Signal</keyword>
<feature type="region of interest" description="Disordered" evidence="1">
    <location>
        <begin position="231"/>
        <end position="259"/>
    </location>
</feature>
<dbReference type="AlphaFoldDB" id="A0AAV9VQP0"/>
<gene>
    <name evidence="3" type="ORF">TWF481_002601</name>
</gene>
<proteinExistence type="predicted"/>
<evidence type="ECO:0000313" key="4">
    <source>
        <dbReference type="Proteomes" id="UP001370758"/>
    </source>
</evidence>
<protein>
    <submittedName>
        <fullName evidence="3">Uncharacterized protein</fullName>
    </submittedName>
</protein>
<accession>A0AAV9VQP0</accession>
<comment type="caution">
    <text evidence="3">The sequence shown here is derived from an EMBL/GenBank/DDBJ whole genome shotgun (WGS) entry which is preliminary data.</text>
</comment>
<evidence type="ECO:0000313" key="3">
    <source>
        <dbReference type="EMBL" id="KAK6495552.1"/>
    </source>
</evidence>
<sequence>MSIFSTITTLAATSITSALLDSSSLSTGAVTTAKKNAPPLPPAHEQTNSRKQSVLPEHRIVELPDSPPLDLRPVKSARILKSKNKSSTTRLREGRAFGRGGVMQPTGLPQNSIWTTMSYPIPRGPCLQKSSLISAGCSCQRFMVHPLKATTSFDCDGCGHHASFHKMKSHEEEVENAAKARVLTTNTGNGGRVVGLLQGRIESEEEEEEYDETVDEDGEFLEPERKKRVVAAGKKTVAPKTTSARGGKRKRVGEQVVIE</sequence>
<feature type="chain" id="PRO_5043877793" evidence="2">
    <location>
        <begin position="19"/>
        <end position="259"/>
    </location>
</feature>
<evidence type="ECO:0000256" key="1">
    <source>
        <dbReference type="SAM" id="MobiDB-lite"/>
    </source>
</evidence>
<evidence type="ECO:0000256" key="2">
    <source>
        <dbReference type="SAM" id="SignalP"/>
    </source>
</evidence>